<dbReference type="PANTHER" id="PTHR43804">
    <property type="entry name" value="LD18447P"/>
    <property type="match status" value="1"/>
</dbReference>
<dbReference type="GO" id="GO:0005739">
    <property type="term" value="C:mitochondrion"/>
    <property type="evidence" value="ECO:0007669"/>
    <property type="project" value="GOC"/>
</dbReference>
<feature type="region of interest" description="Disordered" evidence="5">
    <location>
        <begin position="318"/>
        <end position="365"/>
    </location>
</feature>
<dbReference type="EMBL" id="CAJVPS010000008">
    <property type="protein sequence ID" value="CAG8439451.1"/>
    <property type="molecule type" value="Genomic_DNA"/>
</dbReference>
<keyword evidence="8" id="KW-1185">Reference proteome</keyword>
<dbReference type="Pfam" id="PF00472">
    <property type="entry name" value="RF-1"/>
    <property type="match status" value="1"/>
</dbReference>
<dbReference type="InterPro" id="IPR004373">
    <property type="entry name" value="RF-1"/>
</dbReference>
<dbReference type="InterPro" id="IPR050057">
    <property type="entry name" value="Prokaryotic/Mito_RF"/>
</dbReference>
<dbReference type="Gene3D" id="3.30.160.20">
    <property type="match status" value="1"/>
</dbReference>
<dbReference type="NCBIfam" id="NF001859">
    <property type="entry name" value="PRK00591.1"/>
    <property type="match status" value="1"/>
</dbReference>
<feature type="region of interest" description="Disordered" evidence="5">
    <location>
        <begin position="514"/>
        <end position="535"/>
    </location>
</feature>
<dbReference type="NCBIfam" id="TIGR00019">
    <property type="entry name" value="prfA"/>
    <property type="match status" value="1"/>
</dbReference>
<feature type="coiled-coil region" evidence="4">
    <location>
        <begin position="787"/>
        <end position="831"/>
    </location>
</feature>
<dbReference type="Gene3D" id="6.10.140.1950">
    <property type="match status" value="1"/>
</dbReference>
<evidence type="ECO:0000259" key="6">
    <source>
        <dbReference type="SMART" id="SM00937"/>
    </source>
</evidence>
<dbReference type="FunFam" id="3.30.160.20:FF:000004">
    <property type="entry name" value="Peptide chain release factor 1"/>
    <property type="match status" value="1"/>
</dbReference>
<feature type="domain" description="Peptide chain release factor" evidence="6">
    <location>
        <begin position="799"/>
        <end position="914"/>
    </location>
</feature>
<evidence type="ECO:0000256" key="3">
    <source>
        <dbReference type="ARBA" id="ARBA00022917"/>
    </source>
</evidence>
<dbReference type="Pfam" id="PF03462">
    <property type="entry name" value="PCRF"/>
    <property type="match status" value="1"/>
</dbReference>
<feature type="region of interest" description="Disordered" evidence="5">
    <location>
        <begin position="601"/>
        <end position="621"/>
    </location>
</feature>
<gene>
    <name evidence="7" type="ORF">ALEPTO_LOCUS173</name>
</gene>
<feature type="compositionally biased region" description="Low complexity" evidence="5">
    <location>
        <begin position="522"/>
        <end position="534"/>
    </location>
</feature>
<feature type="region of interest" description="Disordered" evidence="5">
    <location>
        <begin position="196"/>
        <end position="224"/>
    </location>
</feature>
<dbReference type="Gene3D" id="3.30.70.1660">
    <property type="match status" value="1"/>
</dbReference>
<feature type="compositionally biased region" description="Basic and acidic residues" evidence="5">
    <location>
        <begin position="136"/>
        <end position="147"/>
    </location>
</feature>
<dbReference type="InterPro" id="IPR045853">
    <property type="entry name" value="Pep_chain_release_fac_I_sf"/>
</dbReference>
<protein>
    <submittedName>
        <fullName evidence="7">1325_t:CDS:1</fullName>
    </submittedName>
</protein>
<evidence type="ECO:0000313" key="8">
    <source>
        <dbReference type="Proteomes" id="UP000789508"/>
    </source>
</evidence>
<feature type="compositionally biased region" description="Polar residues" evidence="5">
    <location>
        <begin position="207"/>
        <end position="224"/>
    </location>
</feature>
<dbReference type="GO" id="GO:0032543">
    <property type="term" value="P:mitochondrial translation"/>
    <property type="evidence" value="ECO:0007669"/>
    <property type="project" value="UniProtKB-ARBA"/>
</dbReference>
<organism evidence="7 8">
    <name type="scientific">Ambispora leptoticha</name>
    <dbReference type="NCBI Taxonomy" id="144679"/>
    <lineage>
        <taxon>Eukaryota</taxon>
        <taxon>Fungi</taxon>
        <taxon>Fungi incertae sedis</taxon>
        <taxon>Mucoromycota</taxon>
        <taxon>Glomeromycotina</taxon>
        <taxon>Glomeromycetes</taxon>
        <taxon>Archaeosporales</taxon>
        <taxon>Ambisporaceae</taxon>
        <taxon>Ambispora</taxon>
    </lineage>
</organism>
<keyword evidence="4" id="KW-0175">Coiled coil</keyword>
<feature type="compositionally biased region" description="Basic and acidic residues" evidence="5">
    <location>
        <begin position="606"/>
        <end position="616"/>
    </location>
</feature>
<sequence>MSEKGSHPDNVIPLQPPSRRRTPSATSKPIESVFSQQEIDSNRSEKLDSTKHPSNQEMTLNPDPKKLLRSPSFERSLDRERIGHAGKSFVYLMNEEGGKESVASLLASVKDEDALLLAKKQANQKSRAHSPVNLEPVKKEAHDDGHRASNSVPSDRTISASRACKQYFENKYRIISEMLEENINYNPLQIIRNRQEENSKDTIGADSESNQSIRPRNTGGISSKNFWDVTNEELIAYKNTVGNKKSHMHKATIEENLTEHFNTKIFEYRTSSSVESLPIIRVESSPASFTGKTQSRRLSHPSMNNLFTKDSLTIYQGTDSVNNSNSKGDTVYFSDETSSNTKKSSRDQKHNRSFSLNGVEKDGTHHRKAIRWSSLFRRKPKSHKHIPEVITHEEETNKVEEKIKNDETLQVNPNFEKRNSIYSINSSESLISLSESSDNATWQRSSLEQSGTSVDKPPVPLVTPDADSGTISDEGNRSIRSMMASSDVGEIEKEQHPENADIDMTKDLLGVGQNVKDDDQYSSASSSELSSARHSIADVNSSDDYKSHQVELEKIIDRYNKCIQETSAFLESNQANLADRYQAIDSDLFFFHDIEDMDFVQSPKPISEDSSRDNYKTNESSSVRTEMQIEIGLKMFETDLQEFEAMRKNLDEQHASLSEEMDSTLEKIGDMSLVVNNNYFHELKLLEDDMQLLTERDKSLWLDIFYSLLSYVIAGVTNETDSSSLILKDSLLNSNIRKKLEGLVLRHSVLLKEFDEKDSTIKDPEAFASLSKELSNIGNIIEPYKELKTVQNELLEISQMIADSKNDQDLKAMAQEEYKRTKDQIRELERTIVTELLPKDSADEGSAILEIRAGAGGDEAAIFAGEILRMYEKYAFLQKWRFEILSISEDSIGAMKEATASITGMAVFGNMKYESGVHRVQRVPATENQGRVHTSTITVAILPQATDVEVDIKDSDLKIDYYRASGKGGQHVNKTESAARVTHLPTGLVVAIQDERSQPKNKAKALRILRAKLYEMERNKLHNERIDSRRQQIGTAERSEKIRTYNYPQNRVTDHRLNLTLYELENVMNGISLQTIIDNCKLHFQTEALANFL</sequence>
<proteinExistence type="inferred from homology"/>
<dbReference type="SMART" id="SM00937">
    <property type="entry name" value="PCRF"/>
    <property type="match status" value="1"/>
</dbReference>
<name>A0A9N8V9F4_9GLOM</name>
<feature type="coiled-coil region" evidence="4">
    <location>
        <begin position="633"/>
        <end position="696"/>
    </location>
</feature>
<dbReference type="AlphaFoldDB" id="A0A9N8V9F4"/>
<evidence type="ECO:0000256" key="2">
    <source>
        <dbReference type="ARBA" id="ARBA00022481"/>
    </source>
</evidence>
<feature type="region of interest" description="Disordered" evidence="5">
    <location>
        <begin position="121"/>
        <end position="156"/>
    </location>
</feature>
<dbReference type="Proteomes" id="UP000789508">
    <property type="component" value="Unassembled WGS sequence"/>
</dbReference>
<evidence type="ECO:0000256" key="4">
    <source>
        <dbReference type="SAM" id="Coils"/>
    </source>
</evidence>
<evidence type="ECO:0000313" key="7">
    <source>
        <dbReference type="EMBL" id="CAG8439451.1"/>
    </source>
</evidence>
<accession>A0A9N8V9F4</accession>
<dbReference type="InterPro" id="IPR000352">
    <property type="entry name" value="Pep_chain_release_fac_I"/>
</dbReference>
<feature type="compositionally biased region" description="Polar residues" evidence="5">
    <location>
        <begin position="23"/>
        <end position="39"/>
    </location>
</feature>
<keyword evidence="2" id="KW-0488">Methylation</keyword>
<feature type="compositionally biased region" description="Polar residues" evidence="5">
    <location>
        <begin position="442"/>
        <end position="453"/>
    </location>
</feature>
<keyword evidence="3" id="KW-0648">Protein biosynthesis</keyword>
<comment type="similarity">
    <text evidence="1">Belongs to the prokaryotic/mitochondrial release factor family.</text>
</comment>
<dbReference type="FunFam" id="3.30.70.1660:FF:000002">
    <property type="entry name" value="Peptide chain release factor 1"/>
    <property type="match status" value="1"/>
</dbReference>
<feature type="compositionally biased region" description="Polar residues" evidence="5">
    <location>
        <begin position="318"/>
        <end position="328"/>
    </location>
</feature>
<comment type="caution">
    <text evidence="7">The sequence shown here is derived from an EMBL/GenBank/DDBJ whole genome shotgun (WGS) entry which is preliminary data.</text>
</comment>
<dbReference type="OrthoDB" id="2019491at2759"/>
<dbReference type="SUPFAM" id="SSF75620">
    <property type="entry name" value="Release factor"/>
    <property type="match status" value="1"/>
</dbReference>
<dbReference type="HAMAP" id="MF_00093">
    <property type="entry name" value="Rel_fac_1"/>
    <property type="match status" value="1"/>
</dbReference>
<dbReference type="InterPro" id="IPR005139">
    <property type="entry name" value="PCRF"/>
</dbReference>
<evidence type="ECO:0000256" key="5">
    <source>
        <dbReference type="SAM" id="MobiDB-lite"/>
    </source>
</evidence>
<reference evidence="7" key="1">
    <citation type="submission" date="2021-06" db="EMBL/GenBank/DDBJ databases">
        <authorList>
            <person name="Kallberg Y."/>
            <person name="Tangrot J."/>
            <person name="Rosling A."/>
        </authorList>
    </citation>
    <scope>NUCLEOTIDE SEQUENCE</scope>
    <source>
        <strain evidence="7">FL130A</strain>
    </source>
</reference>
<feature type="region of interest" description="Disordered" evidence="5">
    <location>
        <begin position="1"/>
        <end position="70"/>
    </location>
</feature>
<feature type="compositionally biased region" description="Basic and acidic residues" evidence="5">
    <location>
        <begin position="40"/>
        <end position="51"/>
    </location>
</feature>
<dbReference type="PANTHER" id="PTHR43804:SF7">
    <property type="entry name" value="LD18447P"/>
    <property type="match status" value="1"/>
</dbReference>
<dbReference type="GO" id="GO:0016149">
    <property type="term" value="F:translation release factor activity, codon specific"/>
    <property type="evidence" value="ECO:0007669"/>
    <property type="project" value="InterPro"/>
</dbReference>
<feature type="region of interest" description="Disordered" evidence="5">
    <location>
        <begin position="442"/>
        <end position="477"/>
    </location>
</feature>
<evidence type="ECO:0000256" key="1">
    <source>
        <dbReference type="ARBA" id="ARBA00010835"/>
    </source>
</evidence>